<dbReference type="PATRIC" id="fig|1227496.3.peg.3780"/>
<reference evidence="1 2" key="1">
    <citation type="journal article" date="2014" name="PLoS Genet.">
        <title>Phylogenetically driven sequencing of extremely halophilic archaea reveals strategies for static and dynamic osmo-response.</title>
        <authorList>
            <person name="Becker E.A."/>
            <person name="Seitzer P.M."/>
            <person name="Tritt A."/>
            <person name="Larsen D."/>
            <person name="Krusor M."/>
            <person name="Yao A.I."/>
            <person name="Wu D."/>
            <person name="Madern D."/>
            <person name="Eisen J.A."/>
            <person name="Darling A.E."/>
            <person name="Facciotti M.T."/>
        </authorList>
    </citation>
    <scope>NUCLEOTIDE SEQUENCE [LARGE SCALE GENOMIC DNA]</scope>
    <source>
        <strain evidence="1 2">JCM 10478</strain>
    </source>
</reference>
<dbReference type="OrthoDB" id="207068at2157"/>
<gene>
    <name evidence="1" type="ORF">C489_18816</name>
</gene>
<dbReference type="EMBL" id="AOID01000060">
    <property type="protein sequence ID" value="ELY63493.1"/>
    <property type="molecule type" value="Genomic_DNA"/>
</dbReference>
<sequence>MDHQFINQMYLAADPATDGRENVVHISSQGAESPDYPCGALDLRPRSLTLSQVSDPGSITYEDYKGEQATYKVPDDVFLILRTADGTLHVLRRKVDTDTTGEWRTRDVSNEFTRDGWRSVAIDDSDADESTDRIAAALETIGQYILDLRTQATFADVRAEFGAEAEVLAVAVGNGSVDGVVSDAYFHNLQVADQDYVIPAMLVLEADIVGADHVTATLSAANAPADVGPTVADIAAESVRMAEYLPFAPSYPGSTAAETSVPAQTMGVSSEQGVTVEFDADQVSALETNTVYIHGEFASQEPHTFVAIDELASN</sequence>
<proteinExistence type="predicted"/>
<dbReference type="Proteomes" id="UP000011632">
    <property type="component" value="Unassembled WGS sequence"/>
</dbReference>
<dbReference type="AlphaFoldDB" id="L9XSA8"/>
<evidence type="ECO:0000313" key="2">
    <source>
        <dbReference type="Proteomes" id="UP000011632"/>
    </source>
</evidence>
<protein>
    <submittedName>
        <fullName evidence="1">Uncharacterized protein</fullName>
    </submittedName>
</protein>
<keyword evidence="2" id="KW-1185">Reference proteome</keyword>
<comment type="caution">
    <text evidence="1">The sequence shown here is derived from an EMBL/GenBank/DDBJ whole genome shotgun (WGS) entry which is preliminary data.</text>
</comment>
<organism evidence="1 2">
    <name type="scientific">Natrinema versiforme JCM 10478</name>
    <dbReference type="NCBI Taxonomy" id="1227496"/>
    <lineage>
        <taxon>Archaea</taxon>
        <taxon>Methanobacteriati</taxon>
        <taxon>Methanobacteriota</taxon>
        <taxon>Stenosarchaea group</taxon>
        <taxon>Halobacteria</taxon>
        <taxon>Halobacteriales</taxon>
        <taxon>Natrialbaceae</taxon>
        <taxon>Natrinema</taxon>
    </lineage>
</organism>
<evidence type="ECO:0000313" key="1">
    <source>
        <dbReference type="EMBL" id="ELY63493.1"/>
    </source>
</evidence>
<name>L9XSA8_9EURY</name>
<dbReference type="RefSeq" id="WP_006432858.1">
    <property type="nucleotide sequence ID" value="NZ_AOID01000060.1"/>
</dbReference>
<accession>L9XSA8</accession>